<evidence type="ECO:0000313" key="2">
    <source>
        <dbReference type="EMBL" id="WDI30309.1"/>
    </source>
</evidence>
<keyword evidence="1" id="KW-0472">Membrane</keyword>
<gene>
    <name evidence="2" type="ORF">PUV54_10100</name>
</gene>
<keyword evidence="3" id="KW-1185">Reference proteome</keyword>
<organism evidence="2 3">
    <name type="scientific">Hyphococcus flavus</name>
    <dbReference type="NCBI Taxonomy" id="1866326"/>
    <lineage>
        <taxon>Bacteria</taxon>
        <taxon>Pseudomonadati</taxon>
        <taxon>Pseudomonadota</taxon>
        <taxon>Alphaproteobacteria</taxon>
        <taxon>Parvularculales</taxon>
        <taxon>Parvularculaceae</taxon>
        <taxon>Hyphococcus</taxon>
    </lineage>
</organism>
<feature type="transmembrane region" description="Helical" evidence="1">
    <location>
        <begin position="13"/>
        <end position="35"/>
    </location>
</feature>
<reference evidence="2" key="1">
    <citation type="submission" date="2023-02" db="EMBL/GenBank/DDBJ databases">
        <title>Genome sequence of Hyphococcus flavus.</title>
        <authorList>
            <person name="Rong J.-C."/>
            <person name="Zhao Q."/>
            <person name="Yi M."/>
            <person name="Wu J.-Y."/>
        </authorList>
    </citation>
    <scope>NUCLEOTIDE SEQUENCE</scope>
    <source>
        <strain evidence="2">MCCC 1K03223</strain>
    </source>
</reference>
<feature type="transmembrane region" description="Helical" evidence="1">
    <location>
        <begin position="141"/>
        <end position="161"/>
    </location>
</feature>
<dbReference type="AlphaFoldDB" id="A0AAE9ZA21"/>
<evidence type="ECO:0000313" key="3">
    <source>
        <dbReference type="Proteomes" id="UP001214043"/>
    </source>
</evidence>
<keyword evidence="1" id="KW-0812">Transmembrane</keyword>
<name>A0AAE9ZA21_9PROT</name>
<dbReference type="Pfam" id="PF11911">
    <property type="entry name" value="DUF3429"/>
    <property type="match status" value="1"/>
</dbReference>
<dbReference type="InterPro" id="IPR021836">
    <property type="entry name" value="DUF3429"/>
</dbReference>
<evidence type="ECO:0000256" key="1">
    <source>
        <dbReference type="SAM" id="Phobius"/>
    </source>
</evidence>
<proteinExistence type="predicted"/>
<keyword evidence="1" id="KW-1133">Transmembrane helix</keyword>
<sequence length="162" mass="18023">MARNKQQDEMTRLGFYGLTPFVLSAVALWTSPIVLPQHVALDFHQLSLVYGAVIVAYLSGAGAGVTLTPTQKLRESFLPGQLIALVAFVAIIPDGVLFMWLGAAWRHTIILVLLIYLLMRDMNATSAGLFPNWYGALRLRLTFWAGLSILLIISRLVLWGYY</sequence>
<dbReference type="RefSeq" id="WP_274492107.1">
    <property type="nucleotide sequence ID" value="NZ_CP118166.1"/>
</dbReference>
<dbReference type="KEGG" id="hfl:PUV54_10100"/>
<feature type="transmembrane region" description="Helical" evidence="1">
    <location>
        <begin position="47"/>
        <end position="70"/>
    </location>
</feature>
<dbReference type="Proteomes" id="UP001214043">
    <property type="component" value="Chromosome"/>
</dbReference>
<accession>A0AAE9ZA21</accession>
<protein>
    <submittedName>
        <fullName evidence="2">DUF3429 domain-containing protein</fullName>
    </submittedName>
</protein>
<dbReference type="EMBL" id="CP118166">
    <property type="protein sequence ID" value="WDI30309.1"/>
    <property type="molecule type" value="Genomic_DNA"/>
</dbReference>